<dbReference type="GO" id="GO:0051539">
    <property type="term" value="F:4 iron, 4 sulfur cluster binding"/>
    <property type="evidence" value="ECO:0007669"/>
    <property type="project" value="UniProtKB-KW"/>
</dbReference>
<dbReference type="GO" id="GO:0003824">
    <property type="term" value="F:catalytic activity"/>
    <property type="evidence" value="ECO:0007669"/>
    <property type="project" value="InterPro"/>
</dbReference>
<dbReference type="InterPro" id="IPR027633">
    <property type="entry name" value="rSAM_NirJ2"/>
</dbReference>
<evidence type="ECO:0000256" key="6">
    <source>
        <dbReference type="ARBA" id="ARBA00023014"/>
    </source>
</evidence>
<keyword evidence="6" id="KW-0411">Iron-sulfur</keyword>
<evidence type="ECO:0000259" key="7">
    <source>
        <dbReference type="PROSITE" id="PS51918"/>
    </source>
</evidence>
<organism evidence="8 9">
    <name type="scientific">Lacrimispora xylanisolvens</name>
    <dbReference type="NCBI Taxonomy" id="384636"/>
    <lineage>
        <taxon>Bacteria</taxon>
        <taxon>Bacillati</taxon>
        <taxon>Bacillota</taxon>
        <taxon>Clostridia</taxon>
        <taxon>Lachnospirales</taxon>
        <taxon>Lachnospiraceae</taxon>
        <taxon>Lacrimispora</taxon>
    </lineage>
</organism>
<dbReference type="InterPro" id="IPR013785">
    <property type="entry name" value="Aldolase_TIM"/>
</dbReference>
<dbReference type="OrthoDB" id="9763993at2"/>
<keyword evidence="4" id="KW-0479">Metal-binding</keyword>
<dbReference type="Gene3D" id="3.20.20.70">
    <property type="entry name" value="Aldolase class I"/>
    <property type="match status" value="1"/>
</dbReference>
<dbReference type="EMBL" id="PTJA01000014">
    <property type="protein sequence ID" value="PPK78555.1"/>
    <property type="molecule type" value="Genomic_DNA"/>
</dbReference>
<dbReference type="PIRSF" id="PIRSF037420">
    <property type="entry name" value="PQQ_syn_pqqE"/>
    <property type="match status" value="1"/>
</dbReference>
<dbReference type="AlphaFoldDB" id="A0A2S6HM28"/>
<dbReference type="Pfam" id="PF13186">
    <property type="entry name" value="SPASM"/>
    <property type="match status" value="1"/>
</dbReference>
<dbReference type="Pfam" id="PF04055">
    <property type="entry name" value="Radical_SAM"/>
    <property type="match status" value="1"/>
</dbReference>
<keyword evidence="5" id="KW-0408">Iron</keyword>
<keyword evidence="3" id="KW-0949">S-adenosyl-L-methionine</keyword>
<evidence type="ECO:0000313" key="9">
    <source>
        <dbReference type="Proteomes" id="UP000237749"/>
    </source>
</evidence>
<dbReference type="CDD" id="cd01335">
    <property type="entry name" value="Radical_SAM"/>
    <property type="match status" value="1"/>
</dbReference>
<gene>
    <name evidence="8" type="ORF">BXY41_11458</name>
</gene>
<dbReference type="PANTHER" id="PTHR11228:SF34">
    <property type="entry name" value="TUNGSTEN-CONTAINING ALDEHYDE FERREDOXIN OXIDOREDUCTASE COFACTOR MODIFYING PROTEIN"/>
    <property type="match status" value="1"/>
</dbReference>
<accession>A0A2S6HM28</accession>
<dbReference type="SFLD" id="SFLDS00029">
    <property type="entry name" value="Radical_SAM"/>
    <property type="match status" value="1"/>
</dbReference>
<dbReference type="NCBIfam" id="TIGR04085">
    <property type="entry name" value="rSAM_more_4Fe4S"/>
    <property type="match status" value="1"/>
</dbReference>
<feature type="domain" description="Radical SAM core" evidence="7">
    <location>
        <begin position="1"/>
        <end position="211"/>
    </location>
</feature>
<dbReference type="SFLD" id="SFLDG01386">
    <property type="entry name" value="main_SPASM_domain-containing"/>
    <property type="match status" value="1"/>
</dbReference>
<dbReference type="InterPro" id="IPR007197">
    <property type="entry name" value="rSAM"/>
</dbReference>
<evidence type="ECO:0000256" key="5">
    <source>
        <dbReference type="ARBA" id="ARBA00023004"/>
    </source>
</evidence>
<dbReference type="RefSeq" id="WP_104438964.1">
    <property type="nucleotide sequence ID" value="NZ_PTJA01000014.1"/>
</dbReference>
<proteinExistence type="predicted"/>
<dbReference type="InterPro" id="IPR017200">
    <property type="entry name" value="PqqE-like"/>
</dbReference>
<dbReference type="InterPro" id="IPR058240">
    <property type="entry name" value="rSAM_sf"/>
</dbReference>
<dbReference type="NCBIfam" id="TIGR04055">
    <property type="entry name" value="rSAM_NirJ2"/>
    <property type="match status" value="1"/>
</dbReference>
<dbReference type="GO" id="GO:0046872">
    <property type="term" value="F:metal ion binding"/>
    <property type="evidence" value="ECO:0007669"/>
    <property type="project" value="UniProtKB-KW"/>
</dbReference>
<reference evidence="8 9" key="1">
    <citation type="submission" date="2018-02" db="EMBL/GenBank/DDBJ databases">
        <title>Genomic Encyclopedia of Archaeal and Bacterial Type Strains, Phase II (KMG-II): from individual species to whole genera.</title>
        <authorList>
            <person name="Goeker M."/>
        </authorList>
    </citation>
    <scope>NUCLEOTIDE SEQUENCE [LARGE SCALE GENOMIC DNA]</scope>
    <source>
        <strain evidence="8 9">DSM 3808</strain>
    </source>
</reference>
<dbReference type="InterPro" id="IPR006638">
    <property type="entry name" value="Elp3/MiaA/NifB-like_rSAM"/>
</dbReference>
<dbReference type="SUPFAM" id="SSF102114">
    <property type="entry name" value="Radical SAM enzymes"/>
    <property type="match status" value="1"/>
</dbReference>
<sequence>MIVSWLTTNECNLKCRHCYQDAGSRKTKELTTAEAEKMIGEIAKAGFRIMIFSGGEPLMRPDIYHLVSHAAKAGLRPVFGTNGTLLTEETARKLKDCGAAAMGISVDSLNEEKHNDFRGYSDAFRLTMEGIENCKKVGLPFQIHTTVLDWNQAEVSDIIDFSVNVGAMANYIFFLIPVGRGKFLEDTSLQVREYEALLKTIMEKQKNVPIDIKPTCAPQFVRVAKELEVQTRFKKGCLAGLSYCVITPEGLVRPCAYMTEIAGDVREESFDKIWYESSVFKRLRSREYKGTCSTCDYKEDCGGCRARAGYYHDGDYMAEDSYCGFGARWKEGFPVQ</sequence>
<comment type="caution">
    <text evidence="8">The sequence shown here is derived from an EMBL/GenBank/DDBJ whole genome shotgun (WGS) entry which is preliminary data.</text>
</comment>
<protein>
    <submittedName>
        <fullName evidence="8">Putative heme d1 biosynthesis radical SAM protein NirJ2</fullName>
    </submittedName>
</protein>
<evidence type="ECO:0000256" key="3">
    <source>
        <dbReference type="ARBA" id="ARBA00022691"/>
    </source>
</evidence>
<evidence type="ECO:0000313" key="8">
    <source>
        <dbReference type="EMBL" id="PPK78555.1"/>
    </source>
</evidence>
<dbReference type="SMART" id="SM00729">
    <property type="entry name" value="Elp3"/>
    <property type="match status" value="1"/>
</dbReference>
<dbReference type="SFLD" id="SFLDG01067">
    <property type="entry name" value="SPASM/twitch_domain_containing"/>
    <property type="match status" value="1"/>
</dbReference>
<keyword evidence="9" id="KW-1185">Reference proteome</keyword>
<dbReference type="InterPro" id="IPR023885">
    <property type="entry name" value="4Fe4S-binding_SPASM_dom"/>
</dbReference>
<keyword evidence="2" id="KW-0004">4Fe-4S</keyword>
<dbReference type="PANTHER" id="PTHR11228">
    <property type="entry name" value="RADICAL SAM DOMAIN PROTEIN"/>
    <property type="match status" value="1"/>
</dbReference>
<evidence type="ECO:0000256" key="2">
    <source>
        <dbReference type="ARBA" id="ARBA00022485"/>
    </source>
</evidence>
<comment type="cofactor">
    <cofactor evidence="1">
        <name>[4Fe-4S] cluster</name>
        <dbReference type="ChEBI" id="CHEBI:49883"/>
    </cofactor>
</comment>
<dbReference type="PROSITE" id="PS51918">
    <property type="entry name" value="RADICAL_SAM"/>
    <property type="match status" value="1"/>
</dbReference>
<evidence type="ECO:0000256" key="1">
    <source>
        <dbReference type="ARBA" id="ARBA00001966"/>
    </source>
</evidence>
<dbReference type="CDD" id="cd21123">
    <property type="entry name" value="SPASM_MftC-like"/>
    <property type="match status" value="1"/>
</dbReference>
<name>A0A2S6HM28_9FIRM</name>
<evidence type="ECO:0000256" key="4">
    <source>
        <dbReference type="ARBA" id="ARBA00022723"/>
    </source>
</evidence>
<dbReference type="InterPro" id="IPR050377">
    <property type="entry name" value="Radical_SAM_PqqE_MftC-like"/>
</dbReference>
<dbReference type="Proteomes" id="UP000237749">
    <property type="component" value="Unassembled WGS sequence"/>
</dbReference>